<dbReference type="Proteomes" id="UP000095651">
    <property type="component" value="Unassembled WGS sequence"/>
</dbReference>
<protein>
    <submittedName>
        <fullName evidence="1">Uncharacterized protein</fullName>
    </submittedName>
</protein>
<reference evidence="1 2" key="1">
    <citation type="submission" date="2015-09" db="EMBL/GenBank/DDBJ databases">
        <authorList>
            <consortium name="Pathogen Informatics"/>
        </authorList>
    </citation>
    <scope>NUCLEOTIDE SEQUENCE [LARGE SCALE GENOMIC DNA]</scope>
    <source>
        <strain evidence="1 2">2789STDY5608850</strain>
    </source>
</reference>
<evidence type="ECO:0000313" key="1">
    <source>
        <dbReference type="EMBL" id="CUN77949.1"/>
    </source>
</evidence>
<dbReference type="EMBL" id="CYZE01000002">
    <property type="protein sequence ID" value="CUN77949.1"/>
    <property type="molecule type" value="Genomic_DNA"/>
</dbReference>
<organism evidence="1 2">
    <name type="scientific">Hungatella hathewayi</name>
    <dbReference type="NCBI Taxonomy" id="154046"/>
    <lineage>
        <taxon>Bacteria</taxon>
        <taxon>Bacillati</taxon>
        <taxon>Bacillota</taxon>
        <taxon>Clostridia</taxon>
        <taxon>Lachnospirales</taxon>
        <taxon>Lachnospiraceae</taxon>
        <taxon>Hungatella</taxon>
    </lineage>
</organism>
<gene>
    <name evidence="1" type="ORF">ERS852407_01072</name>
</gene>
<name>A0A173ZQK9_9FIRM</name>
<proteinExistence type="predicted"/>
<accession>A0A173ZQK9</accession>
<evidence type="ECO:0000313" key="2">
    <source>
        <dbReference type="Proteomes" id="UP000095651"/>
    </source>
</evidence>
<dbReference type="RefSeq" id="WP_055653326.1">
    <property type="nucleotide sequence ID" value="NZ_CABIXC010000002.1"/>
</dbReference>
<dbReference type="AlphaFoldDB" id="A0A173ZQK9"/>
<sequence length="86" mass="10374">MIHTIDFLYEVRKSKELERRLLENMKNRKEAHLLIGDFSLKFDFDRHVVNISCMNPQHPFFYKCPPLDWTFEEMEETVKAVVGDKK</sequence>